<protein>
    <submittedName>
        <fullName evidence="2">Uncharacterized protein</fullName>
    </submittedName>
</protein>
<gene>
    <name evidence="2" type="ORF">CYMTET_57074</name>
</gene>
<evidence type="ECO:0000313" key="2">
    <source>
        <dbReference type="EMBL" id="KAK3232570.1"/>
    </source>
</evidence>
<keyword evidence="3" id="KW-1185">Reference proteome</keyword>
<name>A0AAE0EN32_9CHLO</name>
<evidence type="ECO:0000313" key="3">
    <source>
        <dbReference type="Proteomes" id="UP001190700"/>
    </source>
</evidence>
<dbReference type="AlphaFoldDB" id="A0AAE0EN32"/>
<proteinExistence type="predicted"/>
<dbReference type="EMBL" id="LGRX02035943">
    <property type="protein sequence ID" value="KAK3232570.1"/>
    <property type="molecule type" value="Genomic_DNA"/>
</dbReference>
<dbReference type="Proteomes" id="UP001190700">
    <property type="component" value="Unassembled WGS sequence"/>
</dbReference>
<feature type="coiled-coil region" evidence="1">
    <location>
        <begin position="414"/>
        <end position="460"/>
    </location>
</feature>
<comment type="caution">
    <text evidence="2">The sequence shown here is derived from an EMBL/GenBank/DDBJ whole genome shotgun (WGS) entry which is preliminary data.</text>
</comment>
<keyword evidence="1" id="KW-0175">Coiled coil</keyword>
<reference evidence="2 3" key="1">
    <citation type="journal article" date="2015" name="Genome Biol. Evol.">
        <title>Comparative Genomics of a Bacterivorous Green Alga Reveals Evolutionary Causalities and Consequences of Phago-Mixotrophic Mode of Nutrition.</title>
        <authorList>
            <person name="Burns J.A."/>
            <person name="Paasch A."/>
            <person name="Narechania A."/>
            <person name="Kim E."/>
        </authorList>
    </citation>
    <scope>NUCLEOTIDE SEQUENCE [LARGE SCALE GENOMIC DNA]</scope>
    <source>
        <strain evidence="2 3">PLY_AMNH</strain>
    </source>
</reference>
<evidence type="ECO:0000256" key="1">
    <source>
        <dbReference type="SAM" id="Coils"/>
    </source>
</evidence>
<accession>A0AAE0EN32</accession>
<organism evidence="2 3">
    <name type="scientific">Cymbomonas tetramitiformis</name>
    <dbReference type="NCBI Taxonomy" id="36881"/>
    <lineage>
        <taxon>Eukaryota</taxon>
        <taxon>Viridiplantae</taxon>
        <taxon>Chlorophyta</taxon>
        <taxon>Pyramimonadophyceae</taxon>
        <taxon>Pyramimonadales</taxon>
        <taxon>Pyramimonadaceae</taxon>
        <taxon>Cymbomonas</taxon>
    </lineage>
</organism>
<sequence length="515" mass="58623">MSFPDLEDRESISAKIVQVLKDREHRNTQANGLKYQKLSHSAKVCIQNNGPSKTFFQHFFGYYADKGCLYRFQQKRVAQYTEEAVNEHFFAPGAGLEDTLILHGIMDPITKLISDPKRLLNRDETPQFMDFNSLRGNNIRKRVSVKGKSSVLPKAENRECVALDVIMDLSGFLYGAHLMLARETLTETLCPDELEVFDSKIHEHQKLSTYGLLTLNQSGCQTGSTLLQRHHMLDLELIARGVTRPVVEMTDNHDSRYDDNVLEFCQSKGIIQWSEKSNTSGKFQALDQVNRLLHMEFEKGVREFKRERLFQLNLTQRQQERPLLDISDMKVNTTDFIRILTRRQEGQCRRYYKRKLAATRDLAAEWEMYETSPIEQGLLSPDVLPPLPPKASKGRLSDSNGSFQFNDILGKKRAKRAEQQAVREQTEFAALQRDLAREGRDAANARAAAAKAQAARELQEAWEKCGGGCTCPVLFVNMVRVICPVFKMKKCQICGDIKKSKCSKTECKRASASAA</sequence>